<evidence type="ECO:0000256" key="1">
    <source>
        <dbReference type="ARBA" id="ARBA00001974"/>
    </source>
</evidence>
<keyword evidence="12 13" id="KW-0472">Membrane</keyword>
<dbReference type="InterPro" id="IPR013130">
    <property type="entry name" value="Fe3_Rdtase_TM_dom"/>
</dbReference>
<dbReference type="InterPro" id="IPR017938">
    <property type="entry name" value="Riboflavin_synthase-like_b-brl"/>
</dbReference>
<feature type="transmembrane region" description="Helical" evidence="13">
    <location>
        <begin position="77"/>
        <end position="99"/>
    </location>
</feature>
<dbReference type="Proteomes" id="UP000225548">
    <property type="component" value="Unassembled WGS sequence"/>
</dbReference>
<dbReference type="GO" id="GO:0016020">
    <property type="term" value="C:membrane"/>
    <property type="evidence" value="ECO:0007669"/>
    <property type="project" value="UniProtKB-SubCell"/>
</dbReference>
<evidence type="ECO:0000256" key="7">
    <source>
        <dbReference type="ARBA" id="ARBA00022827"/>
    </source>
</evidence>
<evidence type="ECO:0000259" key="14">
    <source>
        <dbReference type="PROSITE" id="PS51384"/>
    </source>
</evidence>
<comment type="cofactor">
    <cofactor evidence="1">
        <name>FAD</name>
        <dbReference type="ChEBI" id="CHEBI:57692"/>
    </cofactor>
</comment>
<gene>
    <name evidence="15" type="ORF">ATL42_0856</name>
</gene>
<keyword evidence="6" id="KW-0479">Metal-binding</keyword>
<name>A0A2A9E2D2_9MICO</name>
<keyword evidence="16" id="KW-1185">Reference proteome</keyword>
<comment type="subcellular location">
    <subcellularLocation>
        <location evidence="2">Membrane</location>
        <topology evidence="2">Multi-pass membrane protein</topology>
    </subcellularLocation>
</comment>
<dbReference type="InterPro" id="IPR039261">
    <property type="entry name" value="FNR_nucleotide-bd"/>
</dbReference>
<evidence type="ECO:0000256" key="6">
    <source>
        <dbReference type="ARBA" id="ARBA00022723"/>
    </source>
</evidence>
<keyword evidence="3" id="KW-0285">Flavoprotein</keyword>
<evidence type="ECO:0000256" key="12">
    <source>
        <dbReference type="ARBA" id="ARBA00023136"/>
    </source>
</evidence>
<evidence type="ECO:0000313" key="15">
    <source>
        <dbReference type="EMBL" id="PFG33004.1"/>
    </source>
</evidence>
<keyword evidence="7" id="KW-0274">FAD</keyword>
<dbReference type="PANTHER" id="PTHR47354">
    <property type="entry name" value="NADH OXIDOREDUCTASE HCR"/>
    <property type="match status" value="1"/>
</dbReference>
<comment type="caution">
    <text evidence="15">The sequence shown here is derived from an EMBL/GenBank/DDBJ whole genome shotgun (WGS) entry which is preliminary data.</text>
</comment>
<dbReference type="SUPFAM" id="SSF52343">
    <property type="entry name" value="Ferredoxin reductase-like, C-terminal NADP-linked domain"/>
    <property type="match status" value="1"/>
</dbReference>
<feature type="transmembrane region" description="Helical" evidence="13">
    <location>
        <begin position="119"/>
        <end position="136"/>
    </location>
</feature>
<evidence type="ECO:0000256" key="11">
    <source>
        <dbReference type="ARBA" id="ARBA00023014"/>
    </source>
</evidence>
<evidence type="ECO:0000256" key="8">
    <source>
        <dbReference type="ARBA" id="ARBA00022989"/>
    </source>
</evidence>
<dbReference type="EMBL" id="PDJG01000001">
    <property type="protein sequence ID" value="PFG33004.1"/>
    <property type="molecule type" value="Genomic_DNA"/>
</dbReference>
<keyword evidence="9" id="KW-0560">Oxidoreductase</keyword>
<dbReference type="PRINTS" id="PR00410">
    <property type="entry name" value="PHEHYDRXLASE"/>
</dbReference>
<dbReference type="GO" id="GO:0016491">
    <property type="term" value="F:oxidoreductase activity"/>
    <property type="evidence" value="ECO:0007669"/>
    <property type="project" value="UniProtKB-KW"/>
</dbReference>
<feature type="transmembrane region" description="Helical" evidence="13">
    <location>
        <begin position="173"/>
        <end position="197"/>
    </location>
</feature>
<keyword evidence="11" id="KW-0411">Iron-sulfur</keyword>
<proteinExistence type="predicted"/>
<dbReference type="SUPFAM" id="SSF63380">
    <property type="entry name" value="Riboflavin synthase domain-like"/>
    <property type="match status" value="1"/>
</dbReference>
<evidence type="ECO:0000313" key="16">
    <source>
        <dbReference type="Proteomes" id="UP000225548"/>
    </source>
</evidence>
<dbReference type="GO" id="GO:0046872">
    <property type="term" value="F:metal ion binding"/>
    <property type="evidence" value="ECO:0007669"/>
    <property type="project" value="UniProtKB-KW"/>
</dbReference>
<reference evidence="15 16" key="1">
    <citation type="submission" date="2017-10" db="EMBL/GenBank/DDBJ databases">
        <title>Sequencing the genomes of 1000 actinobacteria strains.</title>
        <authorList>
            <person name="Klenk H.-P."/>
        </authorList>
    </citation>
    <scope>NUCLEOTIDE SEQUENCE [LARGE SCALE GENOMIC DNA]</scope>
    <source>
        <strain evidence="15 16">DSM 18966</strain>
    </source>
</reference>
<keyword evidence="5" id="KW-0001">2Fe-2S</keyword>
<dbReference type="Gene3D" id="2.40.30.10">
    <property type="entry name" value="Translation factors"/>
    <property type="match status" value="1"/>
</dbReference>
<organism evidence="15 16">
    <name type="scientific">Sanguibacter antarcticus</name>
    <dbReference type="NCBI Taxonomy" id="372484"/>
    <lineage>
        <taxon>Bacteria</taxon>
        <taxon>Bacillati</taxon>
        <taxon>Actinomycetota</taxon>
        <taxon>Actinomycetes</taxon>
        <taxon>Micrococcales</taxon>
        <taxon>Sanguibacteraceae</taxon>
        <taxon>Sanguibacter</taxon>
    </lineage>
</organism>
<evidence type="ECO:0000256" key="3">
    <source>
        <dbReference type="ARBA" id="ARBA00022630"/>
    </source>
</evidence>
<keyword evidence="4 13" id="KW-0812">Transmembrane</keyword>
<dbReference type="PROSITE" id="PS51384">
    <property type="entry name" value="FAD_FR"/>
    <property type="match status" value="1"/>
</dbReference>
<dbReference type="Gene3D" id="3.40.50.80">
    <property type="entry name" value="Nucleotide-binding domain of ferredoxin-NADP reductase (FNR) module"/>
    <property type="match status" value="1"/>
</dbReference>
<dbReference type="AlphaFoldDB" id="A0A2A9E2D2"/>
<dbReference type="GO" id="GO:0050660">
    <property type="term" value="F:flavin adenine dinucleotide binding"/>
    <property type="evidence" value="ECO:0007669"/>
    <property type="project" value="TreeGrafter"/>
</dbReference>
<evidence type="ECO:0000256" key="10">
    <source>
        <dbReference type="ARBA" id="ARBA00023004"/>
    </source>
</evidence>
<evidence type="ECO:0000256" key="5">
    <source>
        <dbReference type="ARBA" id="ARBA00022714"/>
    </source>
</evidence>
<keyword evidence="8 13" id="KW-1133">Transmembrane helix</keyword>
<evidence type="ECO:0000256" key="13">
    <source>
        <dbReference type="SAM" id="Phobius"/>
    </source>
</evidence>
<keyword evidence="10" id="KW-0408">Iron</keyword>
<dbReference type="InterPro" id="IPR050415">
    <property type="entry name" value="MRET"/>
</dbReference>
<dbReference type="InterPro" id="IPR017927">
    <property type="entry name" value="FAD-bd_FR_type"/>
</dbReference>
<dbReference type="GO" id="GO:0051537">
    <property type="term" value="F:2 iron, 2 sulfur cluster binding"/>
    <property type="evidence" value="ECO:0007669"/>
    <property type="project" value="UniProtKB-KW"/>
</dbReference>
<feature type="domain" description="FAD-binding FR-type" evidence="14">
    <location>
        <begin position="206"/>
        <end position="306"/>
    </location>
</feature>
<evidence type="ECO:0000256" key="4">
    <source>
        <dbReference type="ARBA" id="ARBA00022692"/>
    </source>
</evidence>
<protein>
    <submittedName>
        <fullName evidence="15">Putative ferric reductase</fullName>
    </submittedName>
</protein>
<dbReference type="Pfam" id="PF01794">
    <property type="entry name" value="Ferric_reduct"/>
    <property type="match status" value="1"/>
</dbReference>
<evidence type="ECO:0000256" key="9">
    <source>
        <dbReference type="ARBA" id="ARBA00023002"/>
    </source>
</evidence>
<dbReference type="RefSeq" id="WP_245862098.1">
    <property type="nucleotide sequence ID" value="NZ_PDJG01000001.1"/>
</dbReference>
<evidence type="ECO:0000256" key="2">
    <source>
        <dbReference type="ARBA" id="ARBA00004141"/>
    </source>
</evidence>
<accession>A0A2A9E2D2</accession>
<dbReference type="PANTHER" id="PTHR47354:SF8">
    <property type="entry name" value="1,2-PHENYLACETYL-COA EPOXIDASE, SUBUNIT E"/>
    <property type="match status" value="1"/>
</dbReference>
<sequence length="431" mass="46708">MVHTLLFGGAVAVLAFWWVGTPISLGATPGVVLMCFGELAGLLGSYFVCLQLLLIGRVPWFERAVGMDRLVGWHRSLGTAVVLLVVTHVLLMIVGGAMIDRLTLWSEVLMTLATIPDMVSALVGTAIFLVVGTSSARLARKHLSYEVWFMLHLSIYVGIFLTFAHQITAGTHFVGSLLAQVVWIALYVGTASSLLMWRVVLPLVRHQQTTFRVEQVVPEGAGMVSVWMRGAGLERLSAQGGQFVLVRFLTRGHRWTSHPYSLSTVPTSNMLRVTIAALGDHSSATAHIKPGTRVLVEGPFGRFTAERSTSSGALLIAGGAGIGPIRSISEDLLRRGQDVVVLHRSQTADGLALSSELMDVENLRYEPLPGRRAELGYDPLAPHSILSLVPDVAERDVFVCASESLMEAVVISLRSLGVPRNAIHYEELSMS</sequence>
<feature type="transmembrane region" description="Helical" evidence="13">
    <location>
        <begin position="36"/>
        <end position="56"/>
    </location>
</feature>
<feature type="transmembrane region" description="Helical" evidence="13">
    <location>
        <begin position="148"/>
        <end position="167"/>
    </location>
</feature>